<gene>
    <name evidence="2" type="ORF">M9458_013321</name>
</gene>
<dbReference type="AlphaFoldDB" id="A0ABD0QY21"/>
<organism evidence="2 3">
    <name type="scientific">Cirrhinus mrigala</name>
    <name type="common">Mrigala</name>
    <dbReference type="NCBI Taxonomy" id="683832"/>
    <lineage>
        <taxon>Eukaryota</taxon>
        <taxon>Metazoa</taxon>
        <taxon>Chordata</taxon>
        <taxon>Craniata</taxon>
        <taxon>Vertebrata</taxon>
        <taxon>Euteleostomi</taxon>
        <taxon>Actinopterygii</taxon>
        <taxon>Neopterygii</taxon>
        <taxon>Teleostei</taxon>
        <taxon>Ostariophysi</taxon>
        <taxon>Cypriniformes</taxon>
        <taxon>Cyprinidae</taxon>
        <taxon>Labeoninae</taxon>
        <taxon>Labeonini</taxon>
        <taxon>Cirrhinus</taxon>
    </lineage>
</organism>
<feature type="non-terminal residue" evidence="2">
    <location>
        <position position="1"/>
    </location>
</feature>
<accession>A0ABD0QY21</accession>
<dbReference type="Proteomes" id="UP001529510">
    <property type="component" value="Unassembled WGS sequence"/>
</dbReference>
<evidence type="ECO:0000313" key="3">
    <source>
        <dbReference type="Proteomes" id="UP001529510"/>
    </source>
</evidence>
<protein>
    <submittedName>
        <fullName evidence="2">Uncharacterized protein</fullName>
    </submittedName>
</protein>
<sequence>FHHRVQEEGIAVVQNHGSGPLPVQPPNLTRGVSVSLPSSPLLPPRQPYLSPVRSN</sequence>
<feature type="non-terminal residue" evidence="2">
    <location>
        <position position="55"/>
    </location>
</feature>
<name>A0ABD0QY21_CIRMR</name>
<evidence type="ECO:0000313" key="2">
    <source>
        <dbReference type="EMBL" id="KAL0190623.1"/>
    </source>
</evidence>
<reference evidence="2 3" key="1">
    <citation type="submission" date="2024-05" db="EMBL/GenBank/DDBJ databases">
        <title>Genome sequencing and assembly of Indian major carp, Cirrhinus mrigala (Hamilton, 1822).</title>
        <authorList>
            <person name="Mohindra V."/>
            <person name="Chowdhury L.M."/>
            <person name="Lal K."/>
            <person name="Jena J.K."/>
        </authorList>
    </citation>
    <scope>NUCLEOTIDE SEQUENCE [LARGE SCALE GENOMIC DNA]</scope>
    <source>
        <strain evidence="2">CM1030</strain>
        <tissue evidence="2">Blood</tissue>
    </source>
</reference>
<keyword evidence="3" id="KW-1185">Reference proteome</keyword>
<evidence type="ECO:0000256" key="1">
    <source>
        <dbReference type="SAM" id="MobiDB-lite"/>
    </source>
</evidence>
<proteinExistence type="predicted"/>
<comment type="caution">
    <text evidence="2">The sequence shown here is derived from an EMBL/GenBank/DDBJ whole genome shotgun (WGS) entry which is preliminary data.</text>
</comment>
<dbReference type="EMBL" id="JAMKFB020000006">
    <property type="protein sequence ID" value="KAL0190623.1"/>
    <property type="molecule type" value="Genomic_DNA"/>
</dbReference>
<feature type="region of interest" description="Disordered" evidence="1">
    <location>
        <begin position="1"/>
        <end position="55"/>
    </location>
</feature>